<evidence type="ECO:0000256" key="3">
    <source>
        <dbReference type="ARBA" id="ARBA00022692"/>
    </source>
</evidence>
<comment type="subcellular location">
    <subcellularLocation>
        <location evidence="1">Cell membrane</location>
        <topology evidence="1">Multi-pass membrane protein</topology>
    </subcellularLocation>
</comment>
<organism evidence="7 8">
    <name type="scientific">Leptospira semungkisensis</name>
    <dbReference type="NCBI Taxonomy" id="2484985"/>
    <lineage>
        <taxon>Bacteria</taxon>
        <taxon>Pseudomonadati</taxon>
        <taxon>Spirochaetota</taxon>
        <taxon>Spirochaetia</taxon>
        <taxon>Leptospirales</taxon>
        <taxon>Leptospiraceae</taxon>
        <taxon>Leptospira</taxon>
    </lineage>
</organism>
<sequence>MSIKSIKKISTFAFLLLAFSFFVYYIFVNYKNLPQIHWNSISLFGSIGSVFLYSLNILAGGLIWHVLLRDYGVTISVKESIHIVCLAQFGKYLPGNVGQHIGRVAIANEKKIPAAITLQTILMESILLAVIGISISLVGFFAYEFANLNDSRGFILQMVVICLGALFLPKILILLANKFAKGKLEKLAGGNPLRIPNFSALSIAALLYVFTFVNLGIILDIIAKTIFQYSESNIFFLTTAFAWSWILGYLAPGAPAGLGVREAVIIASLSSKYDPGIAIGLSIVLRFITTIGDGAVFLVALAFKNRSFLKS</sequence>
<evidence type="ECO:0000256" key="5">
    <source>
        <dbReference type="ARBA" id="ARBA00023136"/>
    </source>
</evidence>
<evidence type="ECO:0000256" key="2">
    <source>
        <dbReference type="ARBA" id="ARBA00022475"/>
    </source>
</evidence>
<keyword evidence="4 6" id="KW-1133">Transmembrane helix</keyword>
<dbReference type="Proteomes" id="UP000297453">
    <property type="component" value="Unassembled WGS sequence"/>
</dbReference>
<keyword evidence="5 6" id="KW-0472">Membrane</keyword>
<feature type="transmembrane region" description="Helical" evidence="6">
    <location>
        <begin position="198"/>
        <end position="222"/>
    </location>
</feature>
<comment type="caution">
    <text evidence="7">The sequence shown here is derived from an EMBL/GenBank/DDBJ whole genome shotgun (WGS) entry which is preliminary data.</text>
</comment>
<dbReference type="GO" id="GO:0005886">
    <property type="term" value="C:plasma membrane"/>
    <property type="evidence" value="ECO:0007669"/>
    <property type="project" value="UniProtKB-SubCell"/>
</dbReference>
<dbReference type="Pfam" id="PF03706">
    <property type="entry name" value="LPG_synthase_TM"/>
    <property type="match status" value="1"/>
</dbReference>
<protein>
    <submittedName>
        <fullName evidence="7">Uncharacterized protein</fullName>
    </submittedName>
</protein>
<dbReference type="InterPro" id="IPR022791">
    <property type="entry name" value="L-PG_synthase/AglD"/>
</dbReference>
<evidence type="ECO:0000256" key="6">
    <source>
        <dbReference type="SAM" id="Phobius"/>
    </source>
</evidence>
<dbReference type="EMBL" id="RQEP01000005">
    <property type="protein sequence ID" value="TGK07883.1"/>
    <property type="molecule type" value="Genomic_DNA"/>
</dbReference>
<evidence type="ECO:0000256" key="1">
    <source>
        <dbReference type="ARBA" id="ARBA00004651"/>
    </source>
</evidence>
<feature type="transmembrane region" description="Helical" evidence="6">
    <location>
        <begin position="12"/>
        <end position="30"/>
    </location>
</feature>
<name>A0A4R9G8M2_9LEPT</name>
<reference evidence="7" key="1">
    <citation type="journal article" date="2019" name="PLoS Negl. Trop. Dis.">
        <title>Revisiting the worldwide diversity of Leptospira species in the environment.</title>
        <authorList>
            <person name="Vincent A.T."/>
            <person name="Schiettekatte O."/>
            <person name="Bourhy P."/>
            <person name="Veyrier F.J."/>
            <person name="Picardeau M."/>
        </authorList>
    </citation>
    <scope>NUCLEOTIDE SEQUENCE [LARGE SCALE GENOMIC DNA]</scope>
    <source>
        <strain evidence="7">SSS9</strain>
    </source>
</reference>
<dbReference type="RefSeq" id="WP_135586161.1">
    <property type="nucleotide sequence ID" value="NZ_RQEP01000005.1"/>
</dbReference>
<feature type="transmembrane region" description="Helical" evidence="6">
    <location>
        <begin position="50"/>
        <end position="68"/>
    </location>
</feature>
<dbReference type="AlphaFoldDB" id="A0A4R9G8M2"/>
<feature type="transmembrane region" description="Helical" evidence="6">
    <location>
        <begin position="121"/>
        <end position="143"/>
    </location>
</feature>
<evidence type="ECO:0000256" key="4">
    <source>
        <dbReference type="ARBA" id="ARBA00022989"/>
    </source>
</evidence>
<feature type="transmembrane region" description="Helical" evidence="6">
    <location>
        <begin position="234"/>
        <end position="256"/>
    </location>
</feature>
<evidence type="ECO:0000313" key="8">
    <source>
        <dbReference type="Proteomes" id="UP000297453"/>
    </source>
</evidence>
<feature type="transmembrane region" description="Helical" evidence="6">
    <location>
        <begin position="155"/>
        <end position="177"/>
    </location>
</feature>
<evidence type="ECO:0000313" key="7">
    <source>
        <dbReference type="EMBL" id="TGK07883.1"/>
    </source>
</evidence>
<feature type="transmembrane region" description="Helical" evidence="6">
    <location>
        <begin position="277"/>
        <end position="303"/>
    </location>
</feature>
<keyword evidence="2" id="KW-1003">Cell membrane</keyword>
<dbReference type="OrthoDB" id="2542372at2"/>
<accession>A0A4R9G8M2</accession>
<gene>
    <name evidence="7" type="ORF">EHO59_07255</name>
</gene>
<keyword evidence="8" id="KW-1185">Reference proteome</keyword>
<proteinExistence type="predicted"/>
<keyword evidence="3 6" id="KW-0812">Transmembrane</keyword>